<keyword evidence="3" id="KW-0314">Glutamate biosynthesis</keyword>
<organism evidence="7 8">
    <name type="scientific">Secundilactobacillus kimchicus JCM 15530</name>
    <dbReference type="NCBI Taxonomy" id="1302272"/>
    <lineage>
        <taxon>Bacteria</taxon>
        <taxon>Bacillati</taxon>
        <taxon>Bacillota</taxon>
        <taxon>Bacilli</taxon>
        <taxon>Lactobacillales</taxon>
        <taxon>Lactobacillaceae</taxon>
        <taxon>Secundilactobacillus</taxon>
    </lineage>
</organism>
<dbReference type="OrthoDB" id="9803192at2"/>
<dbReference type="InterPro" id="IPR023753">
    <property type="entry name" value="FAD/NAD-binding_dom"/>
</dbReference>
<dbReference type="SUPFAM" id="SSF51971">
    <property type="entry name" value="Nucleotide-binding domain"/>
    <property type="match status" value="2"/>
</dbReference>
<dbReference type="Gene3D" id="3.50.50.60">
    <property type="entry name" value="FAD/NAD(P)-binding domain"/>
    <property type="match status" value="2"/>
</dbReference>
<protein>
    <submittedName>
        <fullName evidence="7">NADPH-dependent glutamate synthase (Small subunit)</fullName>
    </submittedName>
</protein>
<dbReference type="GO" id="GO:0006537">
    <property type="term" value="P:glutamate biosynthetic process"/>
    <property type="evidence" value="ECO:0007669"/>
    <property type="project" value="UniProtKB-KW"/>
</dbReference>
<name>A0A0R1HP61_9LACO</name>
<evidence type="ECO:0000259" key="6">
    <source>
        <dbReference type="Pfam" id="PF14691"/>
    </source>
</evidence>
<evidence type="ECO:0000259" key="5">
    <source>
        <dbReference type="Pfam" id="PF07992"/>
    </source>
</evidence>
<dbReference type="Pfam" id="PF07992">
    <property type="entry name" value="Pyr_redox_2"/>
    <property type="match status" value="1"/>
</dbReference>
<dbReference type="Proteomes" id="UP000050911">
    <property type="component" value="Unassembled WGS sequence"/>
</dbReference>
<dbReference type="Gene3D" id="1.10.1060.10">
    <property type="entry name" value="Alpha-helical ferredoxin"/>
    <property type="match status" value="1"/>
</dbReference>
<evidence type="ECO:0000313" key="7">
    <source>
        <dbReference type="EMBL" id="KRK48432.1"/>
    </source>
</evidence>
<dbReference type="InterPro" id="IPR036188">
    <property type="entry name" value="FAD/NAD-bd_sf"/>
</dbReference>
<dbReference type="GO" id="GO:0051536">
    <property type="term" value="F:iron-sulfur cluster binding"/>
    <property type="evidence" value="ECO:0007669"/>
    <property type="project" value="InterPro"/>
</dbReference>
<comment type="pathway">
    <text evidence="4">Amino-acid biosynthesis.</text>
</comment>
<feature type="domain" description="Dihydroprymidine dehydrogenase" evidence="6">
    <location>
        <begin position="26"/>
        <end position="142"/>
    </location>
</feature>
<dbReference type="RefSeq" id="WP_056942267.1">
    <property type="nucleotide sequence ID" value="NZ_AZCX01000003.1"/>
</dbReference>
<dbReference type="InterPro" id="IPR051394">
    <property type="entry name" value="Glutamate_Synthase"/>
</dbReference>
<dbReference type="GO" id="GO:0016639">
    <property type="term" value="F:oxidoreductase activity, acting on the CH-NH2 group of donors, NAD or NADP as acceptor"/>
    <property type="evidence" value="ECO:0007669"/>
    <property type="project" value="InterPro"/>
</dbReference>
<dbReference type="PANTHER" id="PTHR43100">
    <property type="entry name" value="GLUTAMATE SYNTHASE [NADPH] SMALL CHAIN"/>
    <property type="match status" value="1"/>
</dbReference>
<proteinExistence type="predicted"/>
<evidence type="ECO:0000313" key="8">
    <source>
        <dbReference type="Proteomes" id="UP000050911"/>
    </source>
</evidence>
<comment type="caution">
    <text evidence="7">The sequence shown here is derived from an EMBL/GenBank/DDBJ whole genome shotgun (WGS) entry which is preliminary data.</text>
</comment>
<evidence type="ECO:0000256" key="1">
    <source>
        <dbReference type="ARBA" id="ARBA00022605"/>
    </source>
</evidence>
<evidence type="ECO:0000256" key="3">
    <source>
        <dbReference type="ARBA" id="ARBA00023164"/>
    </source>
</evidence>
<keyword evidence="2" id="KW-0560">Oxidoreductase</keyword>
<dbReference type="PRINTS" id="PR00419">
    <property type="entry name" value="ADXRDTASE"/>
</dbReference>
<accession>A0A0R1HP61</accession>
<keyword evidence="1" id="KW-0028">Amino-acid biosynthesis</keyword>
<dbReference type="SUPFAM" id="SSF46548">
    <property type="entry name" value="alpha-helical ferredoxin"/>
    <property type="match status" value="1"/>
</dbReference>
<sequence>MADPYGFLKYERQDNPMRPIEDRILDFNVMELDLNEADRRQQAARCMNCGIPFCHHGIFYAGGRAVSGCPNDNLIPEWNDLVYKDRDREAFDRLTKTNALPDMTGRVCPAPCEVACVQALNGSGITIRNNEKYIIETAFKNDWVVESGKPARRTGRRIAVIGSGPAGISAAWRLNQLGHSVTIYERADHAGGFLMYGIPNMKLPKTIVERRIQAMRDVGIQFVLNTEVGTDITIAELKAEYDRIIVCVGARQARDLNVDGRELTGIHQAVDYLSTATRSVLKNGPKATHDLAGQTVLVLGGGDTGNDCIATAIRQGCANVIQLEIGTKPPVERLASNQWPEWPMVLKNGYGQLEAQAKFGEITTYSQTVTRFFGENGQLTGAEISDVDHFKPIPGSQRRVDVDLVLLAMGFTGAEKPLLDALGITKMNDDYTTNDNQIFTAGDCHRGPSLVIWGIYEGRMCAEKIDASFEMMASSQV</sequence>
<evidence type="ECO:0000256" key="4">
    <source>
        <dbReference type="ARBA" id="ARBA00029440"/>
    </source>
</evidence>
<keyword evidence="8" id="KW-1185">Reference proteome</keyword>
<dbReference type="STRING" id="1302272.FC96_GL001536"/>
<dbReference type="InterPro" id="IPR009051">
    <property type="entry name" value="Helical_ferredxn"/>
</dbReference>
<dbReference type="PANTHER" id="PTHR43100:SF3">
    <property type="entry name" value="FAD_NAD(P)-BINDING DOMAIN-CONTAINING PROTEIN"/>
    <property type="match status" value="1"/>
</dbReference>
<dbReference type="NCBIfam" id="TIGR01317">
    <property type="entry name" value="GOGAT_sm_gam"/>
    <property type="match status" value="1"/>
</dbReference>
<dbReference type="Pfam" id="PF14691">
    <property type="entry name" value="Fer4_20"/>
    <property type="match status" value="1"/>
</dbReference>
<dbReference type="InterPro" id="IPR006005">
    <property type="entry name" value="Glut_synth_ssu1"/>
</dbReference>
<feature type="domain" description="FAD/NAD(P)-binding" evidence="5">
    <location>
        <begin position="157"/>
        <end position="455"/>
    </location>
</feature>
<dbReference type="EMBL" id="AZCX01000003">
    <property type="protein sequence ID" value="KRK48432.1"/>
    <property type="molecule type" value="Genomic_DNA"/>
</dbReference>
<dbReference type="PATRIC" id="fig|1302272.5.peg.1553"/>
<evidence type="ECO:0000256" key="2">
    <source>
        <dbReference type="ARBA" id="ARBA00023002"/>
    </source>
</evidence>
<gene>
    <name evidence="7" type="ORF">FC96_GL001536</name>
</gene>
<dbReference type="InterPro" id="IPR028261">
    <property type="entry name" value="DPD_II"/>
</dbReference>
<dbReference type="AlphaFoldDB" id="A0A0R1HP61"/>
<reference evidence="7 8" key="1">
    <citation type="journal article" date="2015" name="Genome Announc.">
        <title>Expanding the biotechnology potential of lactobacilli through comparative genomics of 213 strains and associated genera.</title>
        <authorList>
            <person name="Sun Z."/>
            <person name="Harris H.M."/>
            <person name="McCann A."/>
            <person name="Guo C."/>
            <person name="Argimon S."/>
            <person name="Zhang W."/>
            <person name="Yang X."/>
            <person name="Jeffery I.B."/>
            <person name="Cooney J.C."/>
            <person name="Kagawa T.F."/>
            <person name="Liu W."/>
            <person name="Song Y."/>
            <person name="Salvetti E."/>
            <person name="Wrobel A."/>
            <person name="Rasinkangas P."/>
            <person name="Parkhill J."/>
            <person name="Rea M.C."/>
            <person name="O'Sullivan O."/>
            <person name="Ritari J."/>
            <person name="Douillard F.P."/>
            <person name="Paul Ross R."/>
            <person name="Yang R."/>
            <person name="Briner A.E."/>
            <person name="Felis G.E."/>
            <person name="de Vos W.M."/>
            <person name="Barrangou R."/>
            <person name="Klaenhammer T.R."/>
            <person name="Caufield P.W."/>
            <person name="Cui Y."/>
            <person name="Zhang H."/>
            <person name="O'Toole P.W."/>
        </authorList>
    </citation>
    <scope>NUCLEOTIDE SEQUENCE [LARGE SCALE GENOMIC DNA]</scope>
    <source>
        <strain evidence="7 8">JCM 15530</strain>
    </source>
</reference>